<dbReference type="Pfam" id="PF01565">
    <property type="entry name" value="FAD_binding_4"/>
    <property type="match status" value="1"/>
</dbReference>
<dbReference type="HAMAP" id="MF_00037">
    <property type="entry name" value="MurB"/>
    <property type="match status" value="1"/>
</dbReference>
<comment type="pathway">
    <text evidence="4 16">Cell wall biogenesis; peptidoglycan biosynthesis.</text>
</comment>
<dbReference type="EMBL" id="QWKY01000018">
    <property type="protein sequence ID" value="RIH78939.1"/>
    <property type="molecule type" value="Genomic_DNA"/>
</dbReference>
<evidence type="ECO:0000256" key="1">
    <source>
        <dbReference type="ARBA" id="ARBA00001974"/>
    </source>
</evidence>
<dbReference type="Gene3D" id="3.30.43.10">
    <property type="entry name" value="Uridine Diphospho-n-acetylenolpyruvylglucosamine Reductase, domain 2"/>
    <property type="match status" value="1"/>
</dbReference>
<feature type="active site" evidence="16">
    <location>
        <position position="156"/>
    </location>
</feature>
<evidence type="ECO:0000256" key="9">
    <source>
        <dbReference type="ARBA" id="ARBA00022857"/>
    </source>
</evidence>
<dbReference type="NCBIfam" id="NF011245">
    <property type="entry name" value="PRK14651.1"/>
    <property type="match status" value="1"/>
</dbReference>
<proteinExistence type="inferred from homology"/>
<comment type="cofactor">
    <cofactor evidence="1 16">
        <name>FAD</name>
        <dbReference type="ChEBI" id="CHEBI:57692"/>
    </cofactor>
</comment>
<evidence type="ECO:0000256" key="7">
    <source>
        <dbReference type="ARBA" id="ARBA00022630"/>
    </source>
</evidence>
<protein>
    <recommendedName>
        <fullName evidence="16">UDP-N-acetylenolpyruvoylglucosamine reductase</fullName>
        <ecNumber evidence="16">1.3.1.98</ecNumber>
    </recommendedName>
    <alternativeName>
        <fullName evidence="16">UDP-N-acetylmuramate dehydrogenase</fullName>
    </alternativeName>
</protein>
<comment type="subcellular location">
    <subcellularLocation>
        <location evidence="3 16">Cytoplasm</location>
    </subcellularLocation>
</comment>
<evidence type="ECO:0000256" key="6">
    <source>
        <dbReference type="ARBA" id="ARBA00022618"/>
    </source>
</evidence>
<organism evidence="18 19">
    <name type="scientific">Meiothermus hypogaeus</name>
    <dbReference type="NCBI Taxonomy" id="884155"/>
    <lineage>
        <taxon>Bacteria</taxon>
        <taxon>Thermotogati</taxon>
        <taxon>Deinococcota</taxon>
        <taxon>Deinococci</taxon>
        <taxon>Thermales</taxon>
        <taxon>Thermaceae</taxon>
        <taxon>Meiothermus</taxon>
    </lineage>
</organism>
<keyword evidence="8 16" id="KW-0274">FAD</keyword>
<dbReference type="PANTHER" id="PTHR21071">
    <property type="entry name" value="UDP-N-ACETYLENOLPYRUVOYLGLUCOSAMINE REDUCTASE"/>
    <property type="match status" value="1"/>
</dbReference>
<evidence type="ECO:0000256" key="16">
    <source>
        <dbReference type="HAMAP-Rule" id="MF_00037"/>
    </source>
</evidence>
<dbReference type="InterPro" id="IPR016166">
    <property type="entry name" value="FAD-bd_PCMH"/>
</dbReference>
<dbReference type="SUPFAM" id="SSF56194">
    <property type="entry name" value="Uridine diphospho-N-Acetylenolpyruvylglucosamine reductase, MurB, C-terminal domain"/>
    <property type="match status" value="1"/>
</dbReference>
<keyword evidence="9 16" id="KW-0521">NADP</keyword>
<keyword evidence="7 16" id="KW-0285">Flavoprotein</keyword>
<dbReference type="Gene3D" id="3.90.78.10">
    <property type="entry name" value="UDP-N-acetylenolpyruvoylglucosamine reductase, C-terminal domain"/>
    <property type="match status" value="1"/>
</dbReference>
<dbReference type="PANTHER" id="PTHR21071:SF4">
    <property type="entry name" value="UDP-N-ACETYLENOLPYRUVOYLGLUCOSAMINE REDUCTASE"/>
    <property type="match status" value="1"/>
</dbReference>
<dbReference type="InterPro" id="IPR036635">
    <property type="entry name" value="MurB_C_sf"/>
</dbReference>
<name>A0ABX9MN17_9DEIN</name>
<feature type="active site" description="Proton donor" evidence="16">
    <location>
        <position position="203"/>
    </location>
</feature>
<dbReference type="Gene3D" id="3.30.465.10">
    <property type="match status" value="1"/>
</dbReference>
<evidence type="ECO:0000256" key="5">
    <source>
        <dbReference type="ARBA" id="ARBA00022490"/>
    </source>
</evidence>
<keyword evidence="10 16" id="KW-0133">Cell shape</keyword>
<comment type="similarity">
    <text evidence="16">Belongs to the MurB family.</text>
</comment>
<evidence type="ECO:0000256" key="13">
    <source>
        <dbReference type="ARBA" id="ARBA00023306"/>
    </source>
</evidence>
<evidence type="ECO:0000256" key="11">
    <source>
        <dbReference type="ARBA" id="ARBA00022984"/>
    </source>
</evidence>
<dbReference type="InterPro" id="IPR011601">
    <property type="entry name" value="MurB_C"/>
</dbReference>
<keyword evidence="19" id="KW-1185">Reference proteome</keyword>
<evidence type="ECO:0000313" key="19">
    <source>
        <dbReference type="Proteomes" id="UP000265443"/>
    </source>
</evidence>
<dbReference type="PROSITE" id="PS51387">
    <property type="entry name" value="FAD_PCMH"/>
    <property type="match status" value="1"/>
</dbReference>
<evidence type="ECO:0000259" key="17">
    <source>
        <dbReference type="PROSITE" id="PS51387"/>
    </source>
</evidence>
<dbReference type="InterPro" id="IPR036318">
    <property type="entry name" value="FAD-bd_PCMH-like_sf"/>
</dbReference>
<dbReference type="GO" id="GO:0008762">
    <property type="term" value="F:UDP-N-acetylmuramate dehydrogenase activity"/>
    <property type="evidence" value="ECO:0007669"/>
    <property type="project" value="UniProtKB-EC"/>
</dbReference>
<keyword evidence="6 16" id="KW-0132">Cell division</keyword>
<keyword evidence="11 16" id="KW-0573">Peptidoglycan synthesis</keyword>
<evidence type="ECO:0000313" key="18">
    <source>
        <dbReference type="EMBL" id="RIH78939.1"/>
    </source>
</evidence>
<keyword evidence="5 16" id="KW-0963">Cytoplasm</keyword>
<dbReference type="InterPro" id="IPR003170">
    <property type="entry name" value="MurB"/>
</dbReference>
<keyword evidence="14 16" id="KW-0961">Cell wall biogenesis/degradation</keyword>
<evidence type="ECO:0000256" key="14">
    <source>
        <dbReference type="ARBA" id="ARBA00023316"/>
    </source>
</evidence>
<comment type="catalytic activity">
    <reaction evidence="15 16">
        <text>UDP-N-acetyl-alpha-D-muramate + NADP(+) = UDP-N-acetyl-3-O-(1-carboxyvinyl)-alpha-D-glucosamine + NADPH + H(+)</text>
        <dbReference type="Rhea" id="RHEA:12248"/>
        <dbReference type="ChEBI" id="CHEBI:15378"/>
        <dbReference type="ChEBI" id="CHEBI:57783"/>
        <dbReference type="ChEBI" id="CHEBI:58349"/>
        <dbReference type="ChEBI" id="CHEBI:68483"/>
        <dbReference type="ChEBI" id="CHEBI:70757"/>
        <dbReference type="EC" id="1.3.1.98"/>
    </reaction>
</comment>
<evidence type="ECO:0000256" key="2">
    <source>
        <dbReference type="ARBA" id="ARBA00003921"/>
    </source>
</evidence>
<dbReference type="EC" id="1.3.1.98" evidence="16"/>
<evidence type="ECO:0000256" key="12">
    <source>
        <dbReference type="ARBA" id="ARBA00023002"/>
    </source>
</evidence>
<reference evidence="18 19" key="1">
    <citation type="submission" date="2018-08" db="EMBL/GenBank/DDBJ databases">
        <title>Meiothermus hypogaeus DSM 23238 genome sequencing project.</title>
        <authorList>
            <person name="Da Costa M.S."/>
            <person name="Albuquerque L."/>
            <person name="Raposo P."/>
            <person name="Froufe H.J.C."/>
            <person name="Barroso C.S."/>
            <person name="Egas C."/>
        </authorList>
    </citation>
    <scope>NUCLEOTIDE SEQUENCE [LARGE SCALE GENOMIC DNA]</scope>
    <source>
        <strain evidence="18 19">DSM 23238</strain>
    </source>
</reference>
<feature type="domain" description="FAD-binding PCMH-type" evidence="17">
    <location>
        <begin position="20"/>
        <end position="176"/>
    </location>
</feature>
<dbReference type="SUPFAM" id="SSF56176">
    <property type="entry name" value="FAD-binding/transporter-associated domain-like"/>
    <property type="match status" value="1"/>
</dbReference>
<feature type="active site" evidence="16">
    <location>
        <position position="273"/>
    </location>
</feature>
<evidence type="ECO:0000256" key="10">
    <source>
        <dbReference type="ARBA" id="ARBA00022960"/>
    </source>
</evidence>
<evidence type="ECO:0000256" key="3">
    <source>
        <dbReference type="ARBA" id="ARBA00004496"/>
    </source>
</evidence>
<evidence type="ECO:0000256" key="15">
    <source>
        <dbReference type="ARBA" id="ARBA00048914"/>
    </source>
</evidence>
<evidence type="ECO:0000256" key="4">
    <source>
        <dbReference type="ARBA" id="ARBA00004752"/>
    </source>
</evidence>
<comment type="function">
    <text evidence="2 16">Cell wall formation.</text>
</comment>
<keyword evidence="12 16" id="KW-0560">Oxidoreductase</keyword>
<keyword evidence="13 16" id="KW-0131">Cell cycle</keyword>
<dbReference type="Pfam" id="PF02873">
    <property type="entry name" value="MurB_C"/>
    <property type="match status" value="1"/>
</dbReference>
<evidence type="ECO:0000256" key="8">
    <source>
        <dbReference type="ARBA" id="ARBA00022827"/>
    </source>
</evidence>
<gene>
    <name evidence="16 18" type="primary">murB</name>
    <name evidence="18" type="ORF">Mhypo_01302</name>
</gene>
<comment type="caution">
    <text evidence="18">The sequence shown here is derived from an EMBL/GenBank/DDBJ whole genome shotgun (WGS) entry which is preliminary data.</text>
</comment>
<dbReference type="InterPro" id="IPR016167">
    <property type="entry name" value="FAD-bd_PCMH_sub1"/>
</dbReference>
<dbReference type="Proteomes" id="UP000265443">
    <property type="component" value="Unassembled WGS sequence"/>
</dbReference>
<sequence>MRGAAVKIARLPLARLTTIGVGGEAEVWTVETLADLKEATQAPYRVLGNGSNLLVSDAGVPERVIRLAGEFALWNPDLTGWVGAGALVPSLLQASARLGLSGLEGLHGVPAQVGGAVKMNAGTRFGEMADALEEVELFHDGGLHCYRPSELGFRYRHSELPEGSLVTRVKLKLTPSSEEAVRARIALVDAARKGQPKRKSAGCAFKNPPGDSAGRLIDVRGLKGTTVGKAMISLEHGNFLVNLGGATAAEMYALIRKVQAVLPLEVEWEIWGEIKPAEAEVSR</sequence>
<dbReference type="InterPro" id="IPR016169">
    <property type="entry name" value="FAD-bd_PCMH_sub2"/>
</dbReference>
<accession>A0ABX9MN17</accession>
<dbReference type="InterPro" id="IPR006094">
    <property type="entry name" value="Oxid_FAD_bind_N"/>
</dbReference>